<dbReference type="InterPro" id="IPR036179">
    <property type="entry name" value="Ig-like_dom_sf"/>
</dbReference>
<feature type="domain" description="Ig-like" evidence="5">
    <location>
        <begin position="806"/>
        <end position="912"/>
    </location>
</feature>
<keyword evidence="2" id="KW-1015">Disulfide bond</keyword>
<feature type="domain" description="Fibronectin type-III" evidence="6">
    <location>
        <begin position="601"/>
        <end position="701"/>
    </location>
</feature>
<dbReference type="PANTHER" id="PTHR13817">
    <property type="entry name" value="TITIN"/>
    <property type="match status" value="1"/>
</dbReference>
<evidence type="ECO:0000259" key="6">
    <source>
        <dbReference type="PROSITE" id="PS50853"/>
    </source>
</evidence>
<dbReference type="Proteomes" id="UP000835052">
    <property type="component" value="Unassembled WGS sequence"/>
</dbReference>
<reference evidence="7" key="1">
    <citation type="submission" date="2020-10" db="EMBL/GenBank/DDBJ databases">
        <authorList>
            <person name="Kikuchi T."/>
        </authorList>
    </citation>
    <scope>NUCLEOTIDE SEQUENCE</scope>
    <source>
        <strain evidence="7">NKZ352</strain>
    </source>
</reference>
<dbReference type="InterPro" id="IPR003961">
    <property type="entry name" value="FN3_dom"/>
</dbReference>
<feature type="domain" description="Fibronectin type-III" evidence="6">
    <location>
        <begin position="1114"/>
        <end position="1199"/>
    </location>
</feature>
<evidence type="ECO:0000313" key="7">
    <source>
        <dbReference type="EMBL" id="CAD6197901.1"/>
    </source>
</evidence>
<dbReference type="SUPFAM" id="SSF48726">
    <property type="entry name" value="Immunoglobulin"/>
    <property type="match status" value="2"/>
</dbReference>
<dbReference type="EMBL" id="CAJGYM010000108">
    <property type="protein sequence ID" value="CAD6197901.1"/>
    <property type="molecule type" value="Genomic_DNA"/>
</dbReference>
<evidence type="ECO:0000256" key="1">
    <source>
        <dbReference type="ARBA" id="ARBA00022737"/>
    </source>
</evidence>
<feature type="domain" description="Fibronectin type-III" evidence="6">
    <location>
        <begin position="496"/>
        <end position="596"/>
    </location>
</feature>
<sequence length="1417" mass="158522">MRISLLLLMLFGLKCFDTTGQNNEDTTAFVNASIDAHLNIHIVVGKSPNVSGQVTGYKIYFTRNADSTTNEYRDWDQEEVISDRPFYRITLDSRKYSIHPRAYYRIRSTVFLNHLQKAPVIVGTKVMHNSSVIISFVPGDDVDLVANYTLEYKEATSDHWNSLQFLSDPSGKVLLDGLESNKTYEVRMFVSGHIVPGSTSNSATFGTNTIELATVTLMPSENRWTMDPETSESLEILCDVRSSTPAQVYWKVNGERVSVDHSFYTITTTVHDEHVESTIRSKSRTRSAFFSCVATNSAGDAQKELEVVIKGPGSPPSAITLTAERNGYTIAWQPPSHPNGEITKYVVYHTLNREDPLSDWRKIDLDGSESFVRVITDTDESFYARVQAATDLGPGIISDIVAVERDTQPITVEMEYDGISGEQVHVVDPSQPLLVRCTARGKPRPSISFAISDHKNASLVEVDIWQRLQATASKPRTLPGSNYSTIELRVDKPGDMPTNVRVVGINSQEAIVIWDNPHFPNLPITSYIAMVSSDPEKDKSLWKEFETEAKDAKISRMSLPTQDLEKSTQYHIVVKARNAAGMGPSSLPATFTTPNGGPDDIPNDVRVEINEANQVVLRWRRPNSTTPISGYVLYYTRDMGLNNEEYLNWQSLDVNGDVLKYKFDNNIGLRPKTFYRLRAAAKNEHAVGPVSSVVEFETAYSELPIPTDIQTEINEDNTVHIRFYAVKDPDDQTIAVQKYRLEMAATEDVLMAAWVNVQPTQTVIDELTNSVDVIIDGSRMERNKMYWVKLTAVLNNPSRLVQSSKPRWFRTGSGKLLTTAKVEGGPVIEKEPNLSEKLHVTCSGEGIPTPTIFWSWQNVSVVNGSGGWEIHEHTREHLVVSNLYRNEISESGRLLCIVSNGEGNATDSTEIRVLGPGNPPARIQTTPFRNQINITWQEPRFPNGDIMKYIVYYNLQNDEDLSDWEKFETTDLEAQVDSKSPQTRHFVKIQAVSDRGPGIISDAVPCDSDLLYEPISLKLFADNIVEFEAEPDQNVNVRCAGIGKPVPDLFYKFDDNPEAEFPEIRLVDESDGVFEANAPLVSSPTNITVVCRAVNKYENVSIQRIIVIKRPGDAPSNITWSFSDEDESLFLDWSPVAHPNGHRVHYNLYLSNFKTKVAGPPVRIPEIPLNVNMTLRISAENEHGEGEKSAALIIPTPNGGPKTPPILTSLHAQDKTVHIQWTPPTKPNGQIQHYTIYYHRLGESVVKWHQVRVSAKETHAVLNKSLGLEDDVSYELKVSSTNAKNEGPASETYPFDLQTASHLPIVENFTATFVNSTIFVFLPDSEYEKYNVSLIHPNMTMTSQKVESIIGDDVTISVPFSLDVDLGYKVTIAGIKKGHESVPSEAVDLVFEKIEEDRSKTRSTSPDRRKPIREPPL</sequence>
<feature type="domain" description="Ig-like" evidence="5">
    <location>
        <begin position="219"/>
        <end position="308"/>
    </location>
</feature>
<keyword evidence="1" id="KW-0677">Repeat</keyword>
<organism evidence="7 8">
    <name type="scientific">Caenorhabditis auriculariae</name>
    <dbReference type="NCBI Taxonomy" id="2777116"/>
    <lineage>
        <taxon>Eukaryota</taxon>
        <taxon>Metazoa</taxon>
        <taxon>Ecdysozoa</taxon>
        <taxon>Nematoda</taxon>
        <taxon>Chromadorea</taxon>
        <taxon>Rhabditida</taxon>
        <taxon>Rhabditina</taxon>
        <taxon>Rhabditomorpha</taxon>
        <taxon>Rhabditoidea</taxon>
        <taxon>Rhabditidae</taxon>
        <taxon>Peloderinae</taxon>
        <taxon>Caenorhabditis</taxon>
    </lineage>
</organism>
<gene>
    <name evidence="7" type="ORF">CAUJ_LOCUS13808</name>
</gene>
<dbReference type="InterPro" id="IPR050964">
    <property type="entry name" value="Striated_Muscle_Regulatory"/>
</dbReference>
<name>A0A8S1HPW4_9PELO</name>
<evidence type="ECO:0000259" key="5">
    <source>
        <dbReference type="PROSITE" id="PS50835"/>
    </source>
</evidence>
<dbReference type="Pfam" id="PF00041">
    <property type="entry name" value="fn3"/>
    <property type="match status" value="3"/>
</dbReference>
<feature type="region of interest" description="Disordered" evidence="3">
    <location>
        <begin position="1397"/>
        <end position="1417"/>
    </location>
</feature>
<dbReference type="PROSITE" id="PS50835">
    <property type="entry name" value="IG_LIKE"/>
    <property type="match status" value="2"/>
</dbReference>
<feature type="domain" description="Fibronectin type-III" evidence="6">
    <location>
        <begin position="915"/>
        <end position="1011"/>
    </location>
</feature>
<feature type="domain" description="Fibronectin type-III" evidence="6">
    <location>
        <begin position="312"/>
        <end position="410"/>
    </location>
</feature>
<evidence type="ECO:0000256" key="2">
    <source>
        <dbReference type="ARBA" id="ARBA00023157"/>
    </source>
</evidence>
<dbReference type="SUPFAM" id="SSF49265">
    <property type="entry name" value="Fibronectin type III"/>
    <property type="match status" value="4"/>
</dbReference>
<keyword evidence="4" id="KW-0732">Signal</keyword>
<dbReference type="SMART" id="SM00060">
    <property type="entry name" value="FN3"/>
    <property type="match status" value="8"/>
</dbReference>
<feature type="domain" description="Fibronectin type-III" evidence="6">
    <location>
        <begin position="118"/>
        <end position="210"/>
    </location>
</feature>
<dbReference type="InterPro" id="IPR013783">
    <property type="entry name" value="Ig-like_fold"/>
</dbReference>
<dbReference type="PROSITE" id="PS50853">
    <property type="entry name" value="FN3"/>
    <property type="match status" value="7"/>
</dbReference>
<feature type="domain" description="Fibronectin type-III" evidence="6">
    <location>
        <begin position="1201"/>
        <end position="1300"/>
    </location>
</feature>
<dbReference type="InterPro" id="IPR036116">
    <property type="entry name" value="FN3_sf"/>
</dbReference>
<dbReference type="Gene3D" id="2.60.40.10">
    <property type="entry name" value="Immunoglobulins"/>
    <property type="match status" value="9"/>
</dbReference>
<dbReference type="CDD" id="cd00096">
    <property type="entry name" value="Ig"/>
    <property type="match status" value="1"/>
</dbReference>
<evidence type="ECO:0000256" key="4">
    <source>
        <dbReference type="SAM" id="SignalP"/>
    </source>
</evidence>
<feature type="signal peptide" evidence="4">
    <location>
        <begin position="1"/>
        <end position="20"/>
    </location>
</feature>
<accession>A0A8S1HPW4</accession>
<comment type="caution">
    <text evidence="7">The sequence shown here is derived from an EMBL/GenBank/DDBJ whole genome shotgun (WGS) entry which is preliminary data.</text>
</comment>
<dbReference type="OrthoDB" id="10253954at2759"/>
<proteinExistence type="predicted"/>
<evidence type="ECO:0000313" key="8">
    <source>
        <dbReference type="Proteomes" id="UP000835052"/>
    </source>
</evidence>
<feature type="chain" id="PRO_5035851920" evidence="4">
    <location>
        <begin position="21"/>
        <end position="1417"/>
    </location>
</feature>
<dbReference type="InterPro" id="IPR007110">
    <property type="entry name" value="Ig-like_dom"/>
</dbReference>
<dbReference type="PANTHER" id="PTHR13817:SF173">
    <property type="entry name" value="FRAZZLED"/>
    <property type="match status" value="1"/>
</dbReference>
<evidence type="ECO:0000256" key="3">
    <source>
        <dbReference type="SAM" id="MobiDB-lite"/>
    </source>
</evidence>
<dbReference type="CDD" id="cd00063">
    <property type="entry name" value="FN3"/>
    <property type="match status" value="7"/>
</dbReference>
<protein>
    <submittedName>
        <fullName evidence="7">Uncharacterized protein</fullName>
    </submittedName>
</protein>
<keyword evidence="8" id="KW-1185">Reference proteome</keyword>